<keyword evidence="1" id="KW-0812">Transmembrane</keyword>
<evidence type="ECO:0000313" key="3">
    <source>
        <dbReference type="Proteomes" id="UP001256827"/>
    </source>
</evidence>
<dbReference type="SUPFAM" id="SSF51445">
    <property type="entry name" value="(Trans)glycosidases"/>
    <property type="match status" value="1"/>
</dbReference>
<name>A0ABY9T8G7_BREBE</name>
<reference evidence="2 3" key="1">
    <citation type="submission" date="2023-09" db="EMBL/GenBank/DDBJ databases">
        <title>Complete Genome and Methylome dissection of Bacillus brevis NEB573 original source of BbsI restriction endonuclease.</title>
        <authorList>
            <person name="Fomenkov A."/>
            <person name="Roberts R.D."/>
        </authorList>
    </citation>
    <scope>NUCLEOTIDE SEQUENCE [LARGE SCALE GENOMIC DNA]</scope>
    <source>
        <strain evidence="2 3">NEB573</strain>
    </source>
</reference>
<dbReference type="PROSITE" id="PS51257">
    <property type="entry name" value="PROKAR_LIPOPROTEIN"/>
    <property type="match status" value="1"/>
</dbReference>
<feature type="transmembrane region" description="Helical" evidence="1">
    <location>
        <begin position="12"/>
        <end position="29"/>
    </location>
</feature>
<proteinExistence type="predicted"/>
<sequence length="741" mass="84515">MKPRKNSRVRWASLTLVMVAGISCLWWFWDSSRVESMETASGYQMKFRTAGDRIEMYQDQKWQPFFVKGVNLGASLPGHYPGELPITKEDYLRWFAMIDEMGANVIRVYTIHPPAFYEALVEYNRKNAGSPLYLLQGIWSPEEQLIEKKDAYLPEIREEFRQEIRDAVGAVYGDITLPEKSGKASGTYRANAGPYLLGWHTGTEWDPVMVENTNKRHAKAASYLGTHFQTTAKATAFEAWLAEMVDTVAQEEGKHGWQHPMTFTNWVTTDPLSHPGEPIYQEDMVSVDPTHIRAASWDAGYFASYHVYPYYPDFFRFDPALQQVKNDEGEIDTYKSYLRQLKAYHKDMPIMVTEYGVPASWGMAHLGNLGRDQGGHTEKEQGEIDAALMREIAEEGYAGGIVFAWQDEWFKKTWNTMRFELPEDRRSLWINVLTNESLFGLLGMYPNKDGVLNMDGDRSDWDNLPAEEKKRLDLGVPGFQEVWMAHDEGYVYIMAQLDHAFDPQKEKLNFGVDTTPGGNRHASELGKVTLDEGLETLVTLGKDEESEIRIAAGYDPHTRLYGKAYGMLPVKEEELRDDSGVFKPWKLAVGLEMEPPDSKEYHPLEEVAVGKLARGTTDPASADYDSLAAWQAKGNIVELRLPWMLLGFTDPSSLTVMGYAGEGKTLQTVKTQGIRLLPWIAQRADGKPESLAQAISLYPVTKLPRYTWQPWEEVRYHERKKQSYAILQKAYREIRPALLQK</sequence>
<keyword evidence="3" id="KW-1185">Reference proteome</keyword>
<gene>
    <name evidence="2" type="ORF">RGB73_07765</name>
</gene>
<evidence type="ECO:0008006" key="4">
    <source>
        <dbReference type="Google" id="ProtNLM"/>
    </source>
</evidence>
<dbReference type="Proteomes" id="UP001256827">
    <property type="component" value="Chromosome"/>
</dbReference>
<organism evidence="2 3">
    <name type="scientific">Brevibacillus brevis</name>
    <name type="common">Bacillus brevis</name>
    <dbReference type="NCBI Taxonomy" id="1393"/>
    <lineage>
        <taxon>Bacteria</taxon>
        <taxon>Bacillati</taxon>
        <taxon>Bacillota</taxon>
        <taxon>Bacilli</taxon>
        <taxon>Bacillales</taxon>
        <taxon>Paenibacillaceae</taxon>
        <taxon>Brevibacillus</taxon>
    </lineage>
</organism>
<evidence type="ECO:0000313" key="2">
    <source>
        <dbReference type="EMBL" id="WNC16203.1"/>
    </source>
</evidence>
<protein>
    <recommendedName>
        <fullName evidence="4">Family 2 glycosyl transferase</fullName>
    </recommendedName>
</protein>
<dbReference type="EMBL" id="CP134050">
    <property type="protein sequence ID" value="WNC16203.1"/>
    <property type="molecule type" value="Genomic_DNA"/>
</dbReference>
<evidence type="ECO:0000256" key="1">
    <source>
        <dbReference type="SAM" id="Phobius"/>
    </source>
</evidence>
<dbReference type="InterPro" id="IPR017853">
    <property type="entry name" value="GH"/>
</dbReference>
<dbReference type="Gene3D" id="3.20.20.80">
    <property type="entry name" value="Glycosidases"/>
    <property type="match status" value="2"/>
</dbReference>
<keyword evidence="1" id="KW-1133">Transmembrane helix</keyword>
<keyword evidence="1" id="KW-0472">Membrane</keyword>
<accession>A0ABY9T8G7</accession>